<dbReference type="CDD" id="cd00635">
    <property type="entry name" value="PLPDE_III_YBL036c_like"/>
    <property type="match status" value="1"/>
</dbReference>
<gene>
    <name evidence="6" type="ORF">SAMN05421505_108121</name>
</gene>
<keyword evidence="1 2" id="KW-0663">Pyridoxal phosphate</keyword>
<dbReference type="AlphaFoldDB" id="A0A1G7XBH7"/>
<dbReference type="NCBIfam" id="TIGR00044">
    <property type="entry name" value="YggS family pyridoxal phosphate-dependent enzyme"/>
    <property type="match status" value="1"/>
</dbReference>
<evidence type="ECO:0000313" key="7">
    <source>
        <dbReference type="Proteomes" id="UP000198923"/>
    </source>
</evidence>
<evidence type="ECO:0000256" key="2">
    <source>
        <dbReference type="HAMAP-Rule" id="MF_02087"/>
    </source>
</evidence>
<evidence type="ECO:0000259" key="5">
    <source>
        <dbReference type="Pfam" id="PF01168"/>
    </source>
</evidence>
<evidence type="ECO:0000256" key="3">
    <source>
        <dbReference type="PIRSR" id="PIRSR004848-1"/>
    </source>
</evidence>
<evidence type="ECO:0000256" key="1">
    <source>
        <dbReference type="ARBA" id="ARBA00022898"/>
    </source>
</evidence>
<dbReference type="PANTHER" id="PTHR10146">
    <property type="entry name" value="PROLINE SYNTHETASE CO-TRANSCRIBED BACTERIAL HOMOLOG PROTEIN"/>
    <property type="match status" value="1"/>
</dbReference>
<feature type="domain" description="Alanine racemase N-terminal" evidence="5">
    <location>
        <begin position="34"/>
        <end position="228"/>
    </location>
</feature>
<dbReference type="EMBL" id="FNCN01000008">
    <property type="protein sequence ID" value="SDG81595.1"/>
    <property type="molecule type" value="Genomic_DNA"/>
</dbReference>
<dbReference type="STRING" id="504805.SAMN05421505_108121"/>
<name>A0A1G7XBH7_9ACTN</name>
<dbReference type="SUPFAM" id="SSF51419">
    <property type="entry name" value="PLP-binding barrel"/>
    <property type="match status" value="1"/>
</dbReference>
<evidence type="ECO:0000256" key="4">
    <source>
        <dbReference type="RuleBase" id="RU004514"/>
    </source>
</evidence>
<dbReference type="OrthoDB" id="9804072at2"/>
<dbReference type="GO" id="GO:0030170">
    <property type="term" value="F:pyridoxal phosphate binding"/>
    <property type="evidence" value="ECO:0007669"/>
    <property type="project" value="UniProtKB-UniRule"/>
</dbReference>
<keyword evidence="7" id="KW-1185">Reference proteome</keyword>
<dbReference type="PIRSF" id="PIRSF004848">
    <property type="entry name" value="YBL036c_PLPDEIII"/>
    <property type="match status" value="1"/>
</dbReference>
<evidence type="ECO:0000313" key="6">
    <source>
        <dbReference type="EMBL" id="SDG81595.1"/>
    </source>
</evidence>
<comment type="function">
    <text evidence="2">Pyridoxal 5'-phosphate (PLP)-binding protein, which is involved in PLP homeostasis.</text>
</comment>
<reference evidence="6 7" key="1">
    <citation type="submission" date="2016-10" db="EMBL/GenBank/DDBJ databases">
        <authorList>
            <person name="de Groot N.N."/>
        </authorList>
    </citation>
    <scope>NUCLEOTIDE SEQUENCE [LARGE SCALE GENOMIC DNA]</scope>
    <source>
        <strain evidence="6 7">CPCC 201354</strain>
    </source>
</reference>
<comment type="cofactor">
    <cofactor evidence="3">
        <name>pyridoxal 5'-phosphate</name>
        <dbReference type="ChEBI" id="CHEBI:597326"/>
    </cofactor>
</comment>
<protein>
    <recommendedName>
        <fullName evidence="2">Pyridoxal phosphate homeostasis protein</fullName>
        <shortName evidence="2">PLP homeostasis protein</shortName>
    </recommendedName>
</protein>
<sequence length="234" mass="24767">MTEQTRHDEIAAGLAEVEERIADACRASGRSRDEITLIAVTKTYPASDVRVLAGLGVTDVGENRDQEAALKARECHDLGLTWHFIGQLQTNKARSVAEYADLVHSVDRSRLVAALGRAAIAAGRELGCLIQVALDDDPTRGGVRPADVLPLAEEVERAEGLGLRGLMAVAPLGGDPGKAFTLLTELAGAVRSRHPSADIVSAGMSGDLVEAIVNGATHLRIGTALLGRRRPFVR</sequence>
<dbReference type="RefSeq" id="WP_093170214.1">
    <property type="nucleotide sequence ID" value="NZ_FNCN01000008.1"/>
</dbReference>
<accession>A0A1G7XBH7</accession>
<dbReference type="PANTHER" id="PTHR10146:SF14">
    <property type="entry name" value="PYRIDOXAL PHOSPHATE HOMEOSTASIS PROTEIN"/>
    <property type="match status" value="1"/>
</dbReference>
<dbReference type="InterPro" id="IPR011078">
    <property type="entry name" value="PyrdxlP_homeostasis"/>
</dbReference>
<organism evidence="6 7">
    <name type="scientific">Sinosporangium album</name>
    <dbReference type="NCBI Taxonomy" id="504805"/>
    <lineage>
        <taxon>Bacteria</taxon>
        <taxon>Bacillati</taxon>
        <taxon>Actinomycetota</taxon>
        <taxon>Actinomycetes</taxon>
        <taxon>Streptosporangiales</taxon>
        <taxon>Streptosporangiaceae</taxon>
        <taxon>Sinosporangium</taxon>
    </lineage>
</organism>
<feature type="modified residue" description="N6-(pyridoxal phosphate)lysine" evidence="2 3">
    <location>
        <position position="42"/>
    </location>
</feature>
<dbReference type="PROSITE" id="PS01211">
    <property type="entry name" value="UPF0001"/>
    <property type="match status" value="1"/>
</dbReference>
<dbReference type="HAMAP" id="MF_02087">
    <property type="entry name" value="PLP_homeostasis"/>
    <property type="match status" value="1"/>
</dbReference>
<dbReference type="InterPro" id="IPR029066">
    <property type="entry name" value="PLP-binding_barrel"/>
</dbReference>
<dbReference type="InterPro" id="IPR001608">
    <property type="entry name" value="Ala_racemase_N"/>
</dbReference>
<dbReference type="Gene3D" id="3.20.20.10">
    <property type="entry name" value="Alanine racemase"/>
    <property type="match status" value="1"/>
</dbReference>
<dbReference type="Proteomes" id="UP000198923">
    <property type="component" value="Unassembled WGS sequence"/>
</dbReference>
<comment type="similarity">
    <text evidence="2 4">Belongs to the pyridoxal phosphate-binding protein YggS/PROSC family.</text>
</comment>
<proteinExistence type="inferred from homology"/>
<dbReference type="Pfam" id="PF01168">
    <property type="entry name" value="Ala_racemase_N"/>
    <property type="match status" value="1"/>
</dbReference>